<dbReference type="InterPro" id="IPR048716">
    <property type="entry name" value="Phosphatase-like_N"/>
</dbReference>
<comment type="caution">
    <text evidence="3">The sequence shown here is derived from an EMBL/GenBank/DDBJ whole genome shotgun (WGS) entry which is preliminary data.</text>
</comment>
<keyword evidence="4" id="KW-1185">Reference proteome</keyword>
<dbReference type="Gene3D" id="3.40.50.2300">
    <property type="match status" value="1"/>
</dbReference>
<dbReference type="InterPro" id="IPR023485">
    <property type="entry name" value="Ptyr_pPase"/>
</dbReference>
<evidence type="ECO:0000259" key="2">
    <source>
        <dbReference type="SMART" id="SM00226"/>
    </source>
</evidence>
<dbReference type="Proteomes" id="UP000605992">
    <property type="component" value="Unassembled WGS sequence"/>
</dbReference>
<dbReference type="InterPro" id="IPR036196">
    <property type="entry name" value="Ptyr_pPase_sf"/>
</dbReference>
<protein>
    <submittedName>
        <fullName evidence="3">Low molecular weight phosphatase family protein</fullName>
    </submittedName>
</protein>
<dbReference type="PANTHER" id="PTHR43428:SF1">
    <property type="entry name" value="ARSENATE REDUCTASE"/>
    <property type="match status" value="1"/>
</dbReference>
<dbReference type="SUPFAM" id="SSF52788">
    <property type="entry name" value="Phosphotyrosine protein phosphatases I"/>
    <property type="match status" value="1"/>
</dbReference>
<accession>A0A8J3V0T6</accession>
<dbReference type="Gene3D" id="1.10.8.1060">
    <property type="entry name" value="Corynebacterium glutamicum thioredoxin-dependent arsenate reductase, N-terminal domain"/>
    <property type="match status" value="1"/>
</dbReference>
<sequence length="217" mass="24130">MDDEFEDVYSPETDKVLERVAERLAVRFIGHFSTETIKRYLRESYVALYRTARVKSHLHVLAERFATDRLTALAQAQGYIPKAVPEVLFVCTHNAGRSQMAAALLNYHARGRVHIRTAGSEPASDIEPTVVEALAEIGLDASAEFPKPLTDDVIRAADVIVTMGCGDACPIHPGKRYLDWTLPDPHGQALDEVRAIRDQVDTHVRGLLYELTLSTAH</sequence>
<proteinExistence type="predicted"/>
<dbReference type="PANTHER" id="PTHR43428">
    <property type="entry name" value="ARSENATE REDUCTASE"/>
    <property type="match status" value="1"/>
</dbReference>
<dbReference type="SMART" id="SM00226">
    <property type="entry name" value="LMWPc"/>
    <property type="match status" value="1"/>
</dbReference>
<evidence type="ECO:0000256" key="1">
    <source>
        <dbReference type="ARBA" id="ARBA00022849"/>
    </source>
</evidence>
<organism evidence="3 4">
    <name type="scientific">Planotetraspora thailandica</name>
    <dbReference type="NCBI Taxonomy" id="487172"/>
    <lineage>
        <taxon>Bacteria</taxon>
        <taxon>Bacillati</taxon>
        <taxon>Actinomycetota</taxon>
        <taxon>Actinomycetes</taxon>
        <taxon>Streptosporangiales</taxon>
        <taxon>Streptosporangiaceae</taxon>
        <taxon>Planotetraspora</taxon>
    </lineage>
</organism>
<dbReference type="Pfam" id="PF01451">
    <property type="entry name" value="LMWPc"/>
    <property type="match status" value="1"/>
</dbReference>
<dbReference type="AlphaFoldDB" id="A0A8J3V0T6"/>
<dbReference type="RefSeq" id="WP_203944388.1">
    <property type="nucleotide sequence ID" value="NZ_BOOR01000014.1"/>
</dbReference>
<evidence type="ECO:0000313" key="3">
    <source>
        <dbReference type="EMBL" id="GII54145.1"/>
    </source>
</evidence>
<reference evidence="3" key="1">
    <citation type="submission" date="2021-01" db="EMBL/GenBank/DDBJ databases">
        <title>Whole genome shotgun sequence of Planotetraspora thailandica NBRC 104271.</title>
        <authorList>
            <person name="Komaki H."/>
            <person name="Tamura T."/>
        </authorList>
    </citation>
    <scope>NUCLEOTIDE SEQUENCE</scope>
    <source>
        <strain evidence="3">NBRC 104271</strain>
    </source>
</reference>
<name>A0A8J3V0T6_9ACTN</name>
<evidence type="ECO:0000313" key="4">
    <source>
        <dbReference type="Proteomes" id="UP000605992"/>
    </source>
</evidence>
<dbReference type="GO" id="GO:0046685">
    <property type="term" value="P:response to arsenic-containing substance"/>
    <property type="evidence" value="ECO:0007669"/>
    <property type="project" value="UniProtKB-KW"/>
</dbReference>
<dbReference type="NCBIfam" id="NF046112">
    <property type="entry name" value="MSMEG_6209_Nter"/>
    <property type="match status" value="1"/>
</dbReference>
<gene>
    <name evidence="3" type="ORF">Pth03_25340</name>
</gene>
<dbReference type="Pfam" id="PF21234">
    <property type="entry name" value="Phosphatase-like_N"/>
    <property type="match status" value="1"/>
</dbReference>
<dbReference type="CDD" id="cd16345">
    <property type="entry name" value="LMWP_ArsC"/>
    <property type="match status" value="1"/>
</dbReference>
<feature type="domain" description="Phosphotyrosine protein phosphatase I" evidence="2">
    <location>
        <begin position="85"/>
        <end position="210"/>
    </location>
</feature>
<keyword evidence="1" id="KW-0059">Arsenical resistance</keyword>
<dbReference type="EMBL" id="BOOR01000014">
    <property type="protein sequence ID" value="GII54145.1"/>
    <property type="molecule type" value="Genomic_DNA"/>
</dbReference>